<dbReference type="Gene3D" id="3.40.50.20">
    <property type="match status" value="1"/>
</dbReference>
<dbReference type="PANTHER" id="PTHR43585:SF2">
    <property type="entry name" value="ATP-GRASP ENZYME FSQD"/>
    <property type="match status" value="1"/>
</dbReference>
<dbReference type="InterPro" id="IPR013815">
    <property type="entry name" value="ATP_grasp_subdomain_1"/>
</dbReference>
<dbReference type="SUPFAM" id="SSF56059">
    <property type="entry name" value="Glutathione synthetase ATP-binding domain-like"/>
    <property type="match status" value="1"/>
</dbReference>
<evidence type="ECO:0000313" key="7">
    <source>
        <dbReference type="Proteomes" id="UP000183507"/>
    </source>
</evidence>
<proteinExistence type="predicted"/>
<evidence type="ECO:0000256" key="3">
    <source>
        <dbReference type="ARBA" id="ARBA00022840"/>
    </source>
</evidence>
<dbReference type="Gene3D" id="3.30.1490.20">
    <property type="entry name" value="ATP-grasp fold, A domain"/>
    <property type="match status" value="1"/>
</dbReference>
<evidence type="ECO:0000259" key="5">
    <source>
        <dbReference type="PROSITE" id="PS50975"/>
    </source>
</evidence>
<dbReference type="Gene3D" id="3.30.470.20">
    <property type="entry name" value="ATP-grasp fold, B domain"/>
    <property type="match status" value="1"/>
</dbReference>
<evidence type="ECO:0000256" key="4">
    <source>
        <dbReference type="PROSITE-ProRule" id="PRU00409"/>
    </source>
</evidence>
<sequence length="398" mass="46379">MSIVILNRVSKSKKNYAEWLKESKEKVYLLNHQETVETFEDTNLLRKGFNNFSTNGLVDYEVVEIHRNDPIKALIALEEGEIIRAGYLREYLNIEGQKLNSAMYFRDKYLMKTCLKKQGVRVPAFKKIDNRVDLFEFINQEGYPVLIKPLSSWSSKGIQVLNNEHDLKKCLLKNTFENYMVEKYLDAKVYHVDGLLINNKIVFCCASSYINTPLAYKKNIGFGSVLFEKGNKFADKLIEFVKSSLAKMPLTENMSFHVEVFHEEKSNELFICEMGSRTIGAGTDELIKYSFNLDLDKILTQAQAGVHLDMNIIERNISGQLFIRPQKGFLRHFPEKLPFDWCFIYEKRGILGEYYEGSSEKPTDSYAVVYFEGKTQKKLFERVEILEEYFIENTTWEN</sequence>
<dbReference type="EMBL" id="FMZR01000011">
    <property type="protein sequence ID" value="SDD94986.1"/>
    <property type="molecule type" value="Genomic_DNA"/>
</dbReference>
<dbReference type="RefSeq" id="WP_064449061.1">
    <property type="nucleotide sequence ID" value="NZ_FMJI01000022.1"/>
</dbReference>
<accession>A0A1D3NSX3</accession>
<dbReference type="PROSITE" id="PS50975">
    <property type="entry name" value="ATP_GRASP"/>
    <property type="match status" value="1"/>
</dbReference>
<dbReference type="InterPro" id="IPR011761">
    <property type="entry name" value="ATP-grasp"/>
</dbReference>
<protein>
    <submittedName>
        <fullName evidence="6">ATP-grasp domain-containing protein</fullName>
    </submittedName>
</protein>
<reference evidence="7" key="1">
    <citation type="submission" date="2016-10" db="EMBL/GenBank/DDBJ databases">
        <authorList>
            <person name="Varghese N."/>
        </authorList>
    </citation>
    <scope>NUCLEOTIDE SEQUENCE [LARGE SCALE GENOMIC DNA]</scope>
    <source>
        <strain evidence="7">KPR-7A</strain>
    </source>
</reference>
<evidence type="ECO:0000256" key="1">
    <source>
        <dbReference type="ARBA" id="ARBA00022598"/>
    </source>
</evidence>
<gene>
    <name evidence="6" type="ORF">SAMN04487767_111124</name>
</gene>
<evidence type="ECO:0000256" key="2">
    <source>
        <dbReference type="ARBA" id="ARBA00022741"/>
    </source>
</evidence>
<organism evidence="6 7">
    <name type="scientific">Bacillus wiedmannii</name>
    <dbReference type="NCBI Taxonomy" id="1890302"/>
    <lineage>
        <taxon>Bacteria</taxon>
        <taxon>Bacillati</taxon>
        <taxon>Bacillota</taxon>
        <taxon>Bacilli</taxon>
        <taxon>Bacillales</taxon>
        <taxon>Bacillaceae</taxon>
        <taxon>Bacillus</taxon>
        <taxon>Bacillus cereus group</taxon>
    </lineage>
</organism>
<dbReference type="InterPro" id="IPR052032">
    <property type="entry name" value="ATP-dep_AA_Ligase"/>
</dbReference>
<dbReference type="GO" id="GO:0046872">
    <property type="term" value="F:metal ion binding"/>
    <property type="evidence" value="ECO:0007669"/>
    <property type="project" value="InterPro"/>
</dbReference>
<feature type="domain" description="ATP-grasp" evidence="5">
    <location>
        <begin position="112"/>
        <end position="304"/>
    </location>
</feature>
<keyword evidence="3 4" id="KW-0067">ATP-binding</keyword>
<dbReference type="PANTHER" id="PTHR43585">
    <property type="entry name" value="FUMIPYRROLE BIOSYNTHESIS PROTEIN C"/>
    <property type="match status" value="1"/>
</dbReference>
<dbReference type="AlphaFoldDB" id="A0A1D3NSX3"/>
<evidence type="ECO:0000313" key="6">
    <source>
        <dbReference type="EMBL" id="SDD94986.1"/>
    </source>
</evidence>
<dbReference type="Proteomes" id="UP000183507">
    <property type="component" value="Unassembled WGS sequence"/>
</dbReference>
<keyword evidence="2 4" id="KW-0547">Nucleotide-binding</keyword>
<keyword evidence="1" id="KW-0436">Ligase</keyword>
<dbReference type="GO" id="GO:0016874">
    <property type="term" value="F:ligase activity"/>
    <property type="evidence" value="ECO:0007669"/>
    <property type="project" value="UniProtKB-KW"/>
</dbReference>
<dbReference type="Pfam" id="PF08443">
    <property type="entry name" value="RimK"/>
    <property type="match status" value="1"/>
</dbReference>
<dbReference type="GO" id="GO:0005524">
    <property type="term" value="F:ATP binding"/>
    <property type="evidence" value="ECO:0007669"/>
    <property type="project" value="UniProtKB-UniRule"/>
</dbReference>
<dbReference type="InterPro" id="IPR013651">
    <property type="entry name" value="ATP-grasp_RimK-type"/>
</dbReference>
<name>A0A1D3NSX3_9BACI</name>